<keyword evidence="17" id="KW-0735">Signal-anchor</keyword>
<evidence type="ECO:0000256" key="6">
    <source>
        <dbReference type="ARBA" id="ARBA00012448"/>
    </source>
</evidence>
<keyword evidence="23" id="KW-0961">Cell wall biogenesis/degradation</keyword>
<evidence type="ECO:0000259" key="32">
    <source>
        <dbReference type="Pfam" id="PF17092"/>
    </source>
</evidence>
<evidence type="ECO:0000256" key="2">
    <source>
        <dbReference type="ARBA" id="ARBA00004249"/>
    </source>
</evidence>
<dbReference type="InterPro" id="IPR036950">
    <property type="entry name" value="PBP_transglycosylase"/>
</dbReference>
<evidence type="ECO:0000256" key="9">
    <source>
        <dbReference type="ARBA" id="ARBA00022519"/>
    </source>
</evidence>
<comment type="function">
    <text evidence="1">Cell wall formation. Synthesis of cross-linked peptidoglycan from the lipid intermediates. The enzyme has a penicillin-insensitive transglycosylase N-terminal domain (formation of linear glycan strands) and a penicillin-sensitive transpeptidase C-terminal domain (cross-linking of the peptide subunits).</text>
</comment>
<keyword evidence="12" id="KW-0328">Glycosyltransferase</keyword>
<evidence type="ECO:0000256" key="12">
    <source>
        <dbReference type="ARBA" id="ARBA00022676"/>
    </source>
</evidence>
<keyword evidence="22" id="KW-0511">Multifunctional enzyme</keyword>
<dbReference type="GO" id="GO:0046677">
    <property type="term" value="P:response to antibiotic"/>
    <property type="evidence" value="ECO:0007669"/>
    <property type="project" value="UniProtKB-KW"/>
</dbReference>
<dbReference type="PANTHER" id="PTHR32282:SF27">
    <property type="entry name" value="PENICILLIN-BINDING PROTEIN 1A"/>
    <property type="match status" value="1"/>
</dbReference>
<comment type="catalytic activity">
    <reaction evidence="24">
        <text>Preferential cleavage: (Ac)2-L-Lys-D-Ala-|-D-Ala. Also transpeptidation of peptidyl-alanyl moieties that are N-acyl substituents of D-alanine.</text>
        <dbReference type="EC" id="3.4.16.4"/>
    </reaction>
</comment>
<evidence type="ECO:0000256" key="7">
    <source>
        <dbReference type="ARBA" id="ARBA00018638"/>
    </source>
</evidence>
<feature type="domain" description="Penicillin-binding protein OB-like" evidence="32">
    <location>
        <begin position="322"/>
        <end position="429"/>
    </location>
</feature>
<sequence length="846" mass="91771">MTPFLKRLLRWLLILGFSGLLLAALAVGVAYWLVAPRLPSVAVLKDYHMQVPLRVLSADGKLIASFGETRRIPVSIGQVPDMLKHAVLSAEDADFYHHPGVDWRSVVRAGWHVILAGGQKVQGGSTITQQVARNFFLSPQKLYSRKLIEMFTAMRMEDEFTKDQILELYLNKMFLGHRAYGVAAAAEYYYGKKLDQLTIPECAAIASTFQLPSAVNPVSNPQRLVARRNWVLGQMHEHHYINDAQYQQAIAAPDDASPHEQPIQVEAPYLAEMVRQQVLKRFGNDALTEGYVVKTTVESTRQQDALAAVRKGLIAYDRRHGWRGPEAHQDLAAAPTDAELDHVLAGYNEIAGMQPAIVTAVSASAATVYLGHDTSVQLDLAAMSWARKYISDSRIGVAPKAVSDVLARGDVIRVSRNGKDQWELAQIPNAEAALASIRPEDGSIQALVGGFSFLRSKFNRATMAARQPGSSFKPYFYSASFDRGFTPASIINDAPLALPDPSRPGGLWTPSNDDNKFAGPMRLREALVQSKNLVSVRLLDAIGVGYARTFATRFGFSLAALPDNLSLALGTASVSPIGMARGYAVFANGGYLVTPYFIKEIDDRDGKPVYIANPARACRTCEERLLNPTPPAPPPADMLSAPANSVVASADSTPAPASTTADETGDDQGPLPADAHGDGTHPPVLAPHVLDIRTDYLITSLMKDVILRGTGSAARALDRQDLAGKTGTTNDHRDAWFVGFDGDLSTAVWVGFDNFSSLGRGEFGAKAALPIWMSYMGSALKGLPEDSLSMPPGISTVLINRDSGLPTTASDPNAMPEIFKVEDVDKLRAKAAQQQNKDQQHAYDIF</sequence>
<comment type="catalytic activity">
    <reaction evidence="26">
        <text>[GlcNAc-(1-&gt;4)-Mur2Ac(oyl-L-Ala-gamma-D-Glu-L-Lys-D-Ala-D-Ala)](n)-di-trans,octa-cis-undecaprenyl diphosphate + beta-D-GlcNAc-(1-&gt;4)-Mur2Ac(oyl-L-Ala-gamma-D-Glu-L-Lys-D-Ala-D-Ala)-di-trans,octa-cis-undecaprenyl diphosphate = [GlcNAc-(1-&gt;4)-Mur2Ac(oyl-L-Ala-gamma-D-Glu-L-Lys-D-Ala-D-Ala)](n+1)-di-trans,octa-cis-undecaprenyl diphosphate + di-trans,octa-cis-undecaprenyl diphosphate + H(+)</text>
        <dbReference type="Rhea" id="RHEA:23708"/>
        <dbReference type="Rhea" id="RHEA-COMP:9602"/>
        <dbReference type="Rhea" id="RHEA-COMP:9603"/>
        <dbReference type="ChEBI" id="CHEBI:15378"/>
        <dbReference type="ChEBI" id="CHEBI:58405"/>
        <dbReference type="ChEBI" id="CHEBI:60033"/>
        <dbReference type="ChEBI" id="CHEBI:78435"/>
        <dbReference type="EC" id="2.4.99.28"/>
    </reaction>
</comment>
<evidence type="ECO:0000259" key="31">
    <source>
        <dbReference type="Pfam" id="PF00912"/>
    </source>
</evidence>
<dbReference type="Gene3D" id="1.10.3810.10">
    <property type="entry name" value="Biosynthetic peptidoglycan transglycosylase-like"/>
    <property type="match status" value="1"/>
</dbReference>
<dbReference type="EC" id="2.4.99.28" evidence="25"/>
<keyword evidence="10" id="KW-0121">Carboxypeptidase</keyword>
<evidence type="ECO:0000256" key="10">
    <source>
        <dbReference type="ARBA" id="ARBA00022645"/>
    </source>
</evidence>
<evidence type="ECO:0000256" key="4">
    <source>
        <dbReference type="ARBA" id="ARBA00007090"/>
    </source>
</evidence>
<dbReference type="GO" id="GO:0030288">
    <property type="term" value="C:outer membrane-bounded periplasmic space"/>
    <property type="evidence" value="ECO:0007669"/>
    <property type="project" value="TreeGrafter"/>
</dbReference>
<dbReference type="Pfam" id="PF00905">
    <property type="entry name" value="Transpeptidase"/>
    <property type="match status" value="1"/>
</dbReference>
<dbReference type="GO" id="GO:0008658">
    <property type="term" value="F:penicillin binding"/>
    <property type="evidence" value="ECO:0007669"/>
    <property type="project" value="InterPro"/>
</dbReference>
<keyword evidence="16" id="KW-0133">Cell shape</keyword>
<dbReference type="Gene3D" id="3.40.710.10">
    <property type="entry name" value="DD-peptidase/beta-lactamase superfamily"/>
    <property type="match status" value="2"/>
</dbReference>
<evidence type="ECO:0000256" key="3">
    <source>
        <dbReference type="ARBA" id="ARBA00004752"/>
    </source>
</evidence>
<dbReference type="RefSeq" id="WP_147628009.1">
    <property type="nucleotide sequence ID" value="NZ_CP042807.1"/>
</dbReference>
<reference evidence="33 34" key="1">
    <citation type="submission" date="2019-08" db="EMBL/GenBank/DDBJ databases">
        <title>Complete genome sequence of Rhodanobacter glycinis strain T01E-68 isolated from tomato root.</title>
        <authorList>
            <person name="Weon H.-Y."/>
            <person name="Lee S.A."/>
        </authorList>
    </citation>
    <scope>NUCLEOTIDE SEQUENCE [LARGE SCALE GENOMIC DNA]</scope>
    <source>
        <strain evidence="33 34">T01E-68</strain>
    </source>
</reference>
<gene>
    <name evidence="33" type="ORF">CS053_15120</name>
</gene>
<protein>
    <recommendedName>
        <fullName evidence="7">Penicillin-binding protein 1A</fullName>
        <ecNumber evidence="25">2.4.99.28</ecNumber>
        <ecNumber evidence="6">3.4.16.4</ecNumber>
    </recommendedName>
</protein>
<dbReference type="Pfam" id="PF17092">
    <property type="entry name" value="PCB_OB"/>
    <property type="match status" value="1"/>
</dbReference>
<dbReference type="Proteomes" id="UP000321807">
    <property type="component" value="Chromosome"/>
</dbReference>
<dbReference type="InterPro" id="IPR031376">
    <property type="entry name" value="PCB_OB"/>
</dbReference>
<keyword evidence="13" id="KW-0808">Transferase</keyword>
<dbReference type="AlphaFoldDB" id="A0A5B9E2C0"/>
<evidence type="ECO:0000256" key="28">
    <source>
        <dbReference type="SAM" id="MobiDB-lite"/>
    </source>
</evidence>
<evidence type="ECO:0000256" key="19">
    <source>
        <dbReference type="ARBA" id="ARBA00022989"/>
    </source>
</evidence>
<feature type="domain" description="Glycosyl transferase family 51" evidence="31">
    <location>
        <begin position="60"/>
        <end position="236"/>
    </location>
</feature>
<dbReference type="GO" id="GO:0071555">
    <property type="term" value="P:cell wall organization"/>
    <property type="evidence" value="ECO:0007669"/>
    <property type="project" value="UniProtKB-KW"/>
</dbReference>
<evidence type="ECO:0000256" key="24">
    <source>
        <dbReference type="ARBA" id="ARBA00034000"/>
    </source>
</evidence>
<keyword evidence="20 29" id="KW-0472">Membrane</keyword>
<evidence type="ECO:0000256" key="25">
    <source>
        <dbReference type="ARBA" id="ARBA00044770"/>
    </source>
</evidence>
<keyword evidence="18" id="KW-0573">Peptidoglycan synthesis</keyword>
<evidence type="ECO:0000256" key="21">
    <source>
        <dbReference type="ARBA" id="ARBA00023251"/>
    </source>
</evidence>
<feature type="transmembrane region" description="Helical" evidence="29">
    <location>
        <begin position="12"/>
        <end position="34"/>
    </location>
</feature>
<evidence type="ECO:0000256" key="11">
    <source>
        <dbReference type="ARBA" id="ARBA00022670"/>
    </source>
</evidence>
<keyword evidence="19 29" id="KW-1133">Transmembrane helix</keyword>
<dbReference type="FunFam" id="1.10.3810.10:FF:000003">
    <property type="entry name" value="Penicillin-binding protein 1a"/>
    <property type="match status" value="1"/>
</dbReference>
<dbReference type="SUPFAM" id="SSF53955">
    <property type="entry name" value="Lysozyme-like"/>
    <property type="match status" value="1"/>
</dbReference>
<evidence type="ECO:0000256" key="17">
    <source>
        <dbReference type="ARBA" id="ARBA00022968"/>
    </source>
</evidence>
<comment type="pathway">
    <text evidence="27">Glycan biosynthesis.</text>
</comment>
<dbReference type="NCBIfam" id="TIGR02074">
    <property type="entry name" value="PBP_1a_fam"/>
    <property type="match status" value="1"/>
</dbReference>
<keyword evidence="15" id="KW-0378">Hydrolase</keyword>
<dbReference type="Pfam" id="PF00912">
    <property type="entry name" value="Transgly"/>
    <property type="match status" value="1"/>
</dbReference>
<evidence type="ECO:0000313" key="33">
    <source>
        <dbReference type="EMBL" id="QEE25684.1"/>
    </source>
</evidence>
<feature type="compositionally biased region" description="Low complexity" evidence="28">
    <location>
        <begin position="637"/>
        <end position="662"/>
    </location>
</feature>
<keyword evidence="9" id="KW-0997">Cell inner membrane</keyword>
<evidence type="ECO:0000256" key="26">
    <source>
        <dbReference type="ARBA" id="ARBA00049902"/>
    </source>
</evidence>
<evidence type="ECO:0000256" key="15">
    <source>
        <dbReference type="ARBA" id="ARBA00022801"/>
    </source>
</evidence>
<dbReference type="GO" id="GO:0008955">
    <property type="term" value="F:peptidoglycan glycosyltransferase activity"/>
    <property type="evidence" value="ECO:0007669"/>
    <property type="project" value="UniProtKB-EC"/>
</dbReference>
<name>A0A5B9E2C0_9GAMM</name>
<evidence type="ECO:0000256" key="29">
    <source>
        <dbReference type="SAM" id="Phobius"/>
    </source>
</evidence>
<dbReference type="GO" id="GO:0009252">
    <property type="term" value="P:peptidoglycan biosynthetic process"/>
    <property type="evidence" value="ECO:0007669"/>
    <property type="project" value="UniProtKB-UniPathway"/>
</dbReference>
<evidence type="ECO:0000256" key="16">
    <source>
        <dbReference type="ARBA" id="ARBA00022960"/>
    </source>
</evidence>
<evidence type="ECO:0000259" key="30">
    <source>
        <dbReference type="Pfam" id="PF00905"/>
    </source>
</evidence>
<comment type="pathway">
    <text evidence="3">Cell wall biogenesis; peptidoglycan biosynthesis.</text>
</comment>
<dbReference type="EC" id="3.4.16.4" evidence="6"/>
<dbReference type="GO" id="GO:0006508">
    <property type="term" value="P:proteolysis"/>
    <property type="evidence" value="ECO:0007669"/>
    <property type="project" value="UniProtKB-KW"/>
</dbReference>
<dbReference type="GO" id="GO:0009002">
    <property type="term" value="F:serine-type D-Ala-D-Ala carboxypeptidase activity"/>
    <property type="evidence" value="ECO:0007669"/>
    <property type="project" value="UniProtKB-EC"/>
</dbReference>
<dbReference type="UniPathway" id="UPA00219"/>
<organism evidence="33 34">
    <name type="scientific">Rhodanobacter glycinis</name>
    <dbReference type="NCBI Taxonomy" id="582702"/>
    <lineage>
        <taxon>Bacteria</taxon>
        <taxon>Pseudomonadati</taxon>
        <taxon>Pseudomonadota</taxon>
        <taxon>Gammaproteobacteria</taxon>
        <taxon>Lysobacterales</taxon>
        <taxon>Rhodanobacteraceae</taxon>
        <taxon>Rhodanobacter</taxon>
    </lineage>
</organism>
<dbReference type="EMBL" id="CP042807">
    <property type="protein sequence ID" value="QEE25684.1"/>
    <property type="molecule type" value="Genomic_DNA"/>
</dbReference>
<evidence type="ECO:0000256" key="20">
    <source>
        <dbReference type="ARBA" id="ARBA00023136"/>
    </source>
</evidence>
<comment type="similarity">
    <text evidence="5">In the N-terminal section; belongs to the glycosyltransferase 51 family.</text>
</comment>
<dbReference type="GO" id="GO:0008360">
    <property type="term" value="P:regulation of cell shape"/>
    <property type="evidence" value="ECO:0007669"/>
    <property type="project" value="UniProtKB-KW"/>
</dbReference>
<dbReference type="InterPro" id="IPR001460">
    <property type="entry name" value="PCN-bd_Tpept"/>
</dbReference>
<dbReference type="GO" id="GO:0005886">
    <property type="term" value="C:plasma membrane"/>
    <property type="evidence" value="ECO:0007669"/>
    <property type="project" value="UniProtKB-SubCell"/>
</dbReference>
<evidence type="ECO:0000256" key="23">
    <source>
        <dbReference type="ARBA" id="ARBA00023316"/>
    </source>
</evidence>
<dbReference type="PANTHER" id="PTHR32282">
    <property type="entry name" value="BINDING PROTEIN TRANSPEPTIDASE, PUTATIVE-RELATED"/>
    <property type="match status" value="1"/>
</dbReference>
<evidence type="ECO:0000256" key="8">
    <source>
        <dbReference type="ARBA" id="ARBA00022475"/>
    </source>
</evidence>
<dbReference type="KEGG" id="rgl:CS053_15120"/>
<dbReference type="SUPFAM" id="SSF56601">
    <property type="entry name" value="beta-lactamase/transpeptidase-like"/>
    <property type="match status" value="1"/>
</dbReference>
<evidence type="ECO:0000256" key="18">
    <source>
        <dbReference type="ARBA" id="ARBA00022984"/>
    </source>
</evidence>
<keyword evidence="14 29" id="KW-0812">Transmembrane</keyword>
<keyword evidence="21" id="KW-0046">Antibiotic resistance</keyword>
<proteinExistence type="inferred from homology"/>
<evidence type="ECO:0000313" key="34">
    <source>
        <dbReference type="Proteomes" id="UP000321807"/>
    </source>
</evidence>
<evidence type="ECO:0000256" key="1">
    <source>
        <dbReference type="ARBA" id="ARBA00002624"/>
    </source>
</evidence>
<evidence type="ECO:0000256" key="27">
    <source>
        <dbReference type="ARBA" id="ARBA00060592"/>
    </source>
</evidence>
<dbReference type="InterPro" id="IPR050396">
    <property type="entry name" value="Glycosyltr_51/Transpeptidase"/>
</dbReference>
<feature type="region of interest" description="Disordered" evidence="28">
    <location>
        <begin position="626"/>
        <end position="684"/>
    </location>
</feature>
<evidence type="ECO:0000256" key="5">
    <source>
        <dbReference type="ARBA" id="ARBA00007739"/>
    </source>
</evidence>
<accession>A0A5B9E2C0</accession>
<evidence type="ECO:0000256" key="13">
    <source>
        <dbReference type="ARBA" id="ARBA00022679"/>
    </source>
</evidence>
<comment type="similarity">
    <text evidence="4">In the C-terminal section; belongs to the transpeptidase family.</text>
</comment>
<dbReference type="InterPro" id="IPR023346">
    <property type="entry name" value="Lysozyme-like_dom_sf"/>
</dbReference>
<evidence type="ECO:0000256" key="22">
    <source>
        <dbReference type="ARBA" id="ARBA00023268"/>
    </source>
</evidence>
<keyword evidence="8" id="KW-1003">Cell membrane</keyword>
<comment type="subcellular location">
    <subcellularLocation>
        <location evidence="2">Cell inner membrane</location>
        <topology evidence="2">Single-pass type II membrane protein</topology>
    </subcellularLocation>
</comment>
<dbReference type="InterPro" id="IPR012338">
    <property type="entry name" value="Beta-lactam/transpept-like"/>
</dbReference>
<keyword evidence="11" id="KW-0645">Protease</keyword>
<dbReference type="InterPro" id="IPR001264">
    <property type="entry name" value="Glyco_trans_51"/>
</dbReference>
<feature type="domain" description="Penicillin-binding protein transpeptidase" evidence="30">
    <location>
        <begin position="439"/>
        <end position="608"/>
    </location>
</feature>
<evidence type="ECO:0000256" key="14">
    <source>
        <dbReference type="ARBA" id="ARBA00022692"/>
    </source>
</evidence>